<dbReference type="AlphaFoldDB" id="A0AAV3XKT8"/>
<evidence type="ECO:0000259" key="2">
    <source>
        <dbReference type="PROSITE" id="PS50990"/>
    </source>
</evidence>
<dbReference type="GO" id="GO:0005524">
    <property type="term" value="F:ATP binding"/>
    <property type="evidence" value="ECO:0007669"/>
    <property type="project" value="InterPro"/>
</dbReference>
<dbReference type="SUPFAM" id="SSF47090">
    <property type="entry name" value="PGBD-like"/>
    <property type="match status" value="1"/>
</dbReference>
<dbReference type="InterPro" id="IPR036365">
    <property type="entry name" value="PGBD-like_sf"/>
</dbReference>
<dbReference type="Pfam" id="PF03412">
    <property type="entry name" value="Peptidase_C39"/>
    <property type="match status" value="1"/>
</dbReference>
<proteinExistence type="predicted"/>
<dbReference type="InterPro" id="IPR005074">
    <property type="entry name" value="Peptidase_C39"/>
</dbReference>
<feature type="transmembrane region" description="Helical" evidence="1">
    <location>
        <begin position="103"/>
        <end position="126"/>
    </location>
</feature>
<dbReference type="PROSITE" id="PS50990">
    <property type="entry name" value="PEPTIDASE_C39"/>
    <property type="match status" value="1"/>
</dbReference>
<reference evidence="3" key="1">
    <citation type="submission" date="2019-10" db="EMBL/GenBank/DDBJ databases">
        <title>Draft genome sequece of Microseira wollei NIES-4236.</title>
        <authorList>
            <person name="Yamaguchi H."/>
            <person name="Suzuki S."/>
            <person name="Kawachi M."/>
        </authorList>
    </citation>
    <scope>NUCLEOTIDE SEQUENCE</scope>
    <source>
        <strain evidence="3">NIES-4236</strain>
    </source>
</reference>
<keyword evidence="4" id="KW-1185">Reference proteome</keyword>
<keyword evidence="1" id="KW-0472">Membrane</keyword>
<gene>
    <name evidence="3" type="ORF">MiSe_62080</name>
</gene>
<evidence type="ECO:0000313" key="4">
    <source>
        <dbReference type="Proteomes" id="UP001050975"/>
    </source>
</evidence>
<dbReference type="GO" id="GO:0016020">
    <property type="term" value="C:membrane"/>
    <property type="evidence" value="ECO:0007669"/>
    <property type="project" value="InterPro"/>
</dbReference>
<organism evidence="3 4">
    <name type="scientific">Microseira wollei NIES-4236</name>
    <dbReference type="NCBI Taxonomy" id="2530354"/>
    <lineage>
        <taxon>Bacteria</taxon>
        <taxon>Bacillati</taxon>
        <taxon>Cyanobacteriota</taxon>
        <taxon>Cyanophyceae</taxon>
        <taxon>Oscillatoriophycideae</taxon>
        <taxon>Aerosakkonematales</taxon>
        <taxon>Aerosakkonemataceae</taxon>
        <taxon>Microseira</taxon>
    </lineage>
</organism>
<sequence length="366" mass="40449">MFPEPFILPSFMFFFGLRLGRALARKGVNANDIFQGKNYLAIVFLILYIGLLLLARFVPEMSALPFEWRVYSLKITWTILRLLLVFICGIGFAISWYTARVQVVAVVLIGLLGLGGFNAAESYFLAPIHATLEDNLQHGVFKQTSNSSCGPSALATVLRLWGIEATESSVAKLAGTTRLGTSMPQLLVATRAMGMDRIELDANWEQMQRINRPGVLGYWSGSGLFRLPHAVALLGLNDNFAIVGDPSWGRIYRIRRARFEQFGGGQYLPILRPQDISIPREIALVYLQQIGEKVNTKSEVASAIRRLQKSVGVKVTGELDTQTVLLLSGSFLKGVPMLKSRDSLNSLNLDLAPVNLTRQGINSKGF</sequence>
<feature type="domain" description="Peptidase C39" evidence="2">
    <location>
        <begin position="143"/>
        <end position="270"/>
    </location>
</feature>
<name>A0AAV3XKT8_9CYAN</name>
<feature type="transmembrane region" description="Helical" evidence="1">
    <location>
        <begin position="79"/>
        <end position="97"/>
    </location>
</feature>
<dbReference type="GO" id="GO:0008233">
    <property type="term" value="F:peptidase activity"/>
    <property type="evidence" value="ECO:0007669"/>
    <property type="project" value="InterPro"/>
</dbReference>
<evidence type="ECO:0000256" key="1">
    <source>
        <dbReference type="SAM" id="Phobius"/>
    </source>
</evidence>
<accession>A0AAV3XKT8</accession>
<keyword evidence="1" id="KW-0812">Transmembrane</keyword>
<protein>
    <submittedName>
        <fullName evidence="3">Cyclic nucleotide-regulated ABC bacteriocin/lantibiotic exporter</fullName>
    </submittedName>
</protein>
<comment type="caution">
    <text evidence="3">The sequence shown here is derived from an EMBL/GenBank/DDBJ whole genome shotgun (WGS) entry which is preliminary data.</text>
</comment>
<dbReference type="Proteomes" id="UP001050975">
    <property type="component" value="Unassembled WGS sequence"/>
</dbReference>
<evidence type="ECO:0000313" key="3">
    <source>
        <dbReference type="EMBL" id="GET41396.1"/>
    </source>
</evidence>
<keyword evidence="1" id="KW-1133">Transmembrane helix</keyword>
<dbReference type="InterPro" id="IPR036366">
    <property type="entry name" value="PGBDSf"/>
</dbReference>
<dbReference type="GO" id="GO:0006508">
    <property type="term" value="P:proteolysis"/>
    <property type="evidence" value="ECO:0007669"/>
    <property type="project" value="InterPro"/>
</dbReference>
<dbReference type="Gene3D" id="1.10.101.10">
    <property type="entry name" value="PGBD-like superfamily/PGBD"/>
    <property type="match status" value="1"/>
</dbReference>
<dbReference type="EMBL" id="BLAY01000121">
    <property type="protein sequence ID" value="GET41396.1"/>
    <property type="molecule type" value="Genomic_DNA"/>
</dbReference>
<dbReference type="Gene3D" id="3.90.70.10">
    <property type="entry name" value="Cysteine proteinases"/>
    <property type="match status" value="1"/>
</dbReference>
<feature type="transmembrane region" description="Helical" evidence="1">
    <location>
        <begin position="38"/>
        <end position="58"/>
    </location>
</feature>